<dbReference type="EMBL" id="JBHLUU010000001">
    <property type="protein sequence ID" value="MFC0473733.1"/>
    <property type="molecule type" value="Genomic_DNA"/>
</dbReference>
<gene>
    <name evidence="1" type="ORF">ACFFHF_00010</name>
</gene>
<dbReference type="InterPro" id="IPR019700">
    <property type="entry name" value="Sigma-G_inhibitor_Gin"/>
</dbReference>
<comment type="caution">
    <text evidence="1">The sequence shown here is derived from an EMBL/GenBank/DDBJ whole genome shotgun (WGS) entry which is preliminary data.</text>
</comment>
<evidence type="ECO:0000313" key="2">
    <source>
        <dbReference type="Proteomes" id="UP001589738"/>
    </source>
</evidence>
<evidence type="ECO:0000313" key="1">
    <source>
        <dbReference type="EMBL" id="MFC0473733.1"/>
    </source>
</evidence>
<reference evidence="1 2" key="1">
    <citation type="submission" date="2024-09" db="EMBL/GenBank/DDBJ databases">
        <authorList>
            <person name="Sun Q."/>
            <person name="Mori K."/>
        </authorList>
    </citation>
    <scope>NUCLEOTIDE SEQUENCE [LARGE SCALE GENOMIC DNA]</scope>
    <source>
        <strain evidence="1 2">CGMCC 1.9126</strain>
    </source>
</reference>
<protein>
    <submittedName>
        <fullName evidence="1">Sigma factor G inhibitor Gin</fullName>
    </submittedName>
</protein>
<organism evidence="1 2">
    <name type="scientific">Robertmurraya beringensis</name>
    <dbReference type="NCBI Taxonomy" id="641660"/>
    <lineage>
        <taxon>Bacteria</taxon>
        <taxon>Bacillati</taxon>
        <taxon>Bacillota</taxon>
        <taxon>Bacilli</taxon>
        <taxon>Bacillales</taxon>
        <taxon>Bacillaceae</taxon>
        <taxon>Robertmurraya</taxon>
    </lineage>
</organism>
<sequence length="63" mass="7227">MAIKQLGEICVVCEQSKPKGIHLYTSFICVDCERSLVATPTTDPKYKYYISKLRKINKPEIFS</sequence>
<proteinExistence type="predicted"/>
<accession>A0ABV6KK96</accession>
<name>A0ABV6KK96_9BACI</name>
<dbReference type="RefSeq" id="WP_377057360.1">
    <property type="nucleotide sequence ID" value="NZ_JBHLUU010000001.1"/>
</dbReference>
<dbReference type="Pfam" id="PF10764">
    <property type="entry name" value="Gin"/>
    <property type="match status" value="1"/>
</dbReference>
<dbReference type="Proteomes" id="UP001589738">
    <property type="component" value="Unassembled WGS sequence"/>
</dbReference>
<keyword evidence="2" id="KW-1185">Reference proteome</keyword>